<reference evidence="2 3" key="1">
    <citation type="journal article" date="2019" name="Sci. Rep.">
        <title>Orb-weaving spider Araneus ventricosus genome elucidates the spidroin gene catalogue.</title>
        <authorList>
            <person name="Kono N."/>
            <person name="Nakamura H."/>
            <person name="Ohtoshi R."/>
            <person name="Moran D.A.P."/>
            <person name="Shinohara A."/>
            <person name="Yoshida Y."/>
            <person name="Fujiwara M."/>
            <person name="Mori M."/>
            <person name="Tomita M."/>
            <person name="Arakawa K."/>
        </authorList>
    </citation>
    <scope>NUCLEOTIDE SEQUENCE [LARGE SCALE GENOMIC DNA]</scope>
</reference>
<protein>
    <submittedName>
        <fullName evidence="2">Uncharacterized protein</fullName>
    </submittedName>
</protein>
<feature type="compositionally biased region" description="Basic and acidic residues" evidence="1">
    <location>
        <begin position="26"/>
        <end position="40"/>
    </location>
</feature>
<comment type="caution">
    <text evidence="2">The sequence shown here is derived from an EMBL/GenBank/DDBJ whole genome shotgun (WGS) entry which is preliminary data.</text>
</comment>
<keyword evidence="3" id="KW-1185">Reference proteome</keyword>
<feature type="region of interest" description="Disordered" evidence="1">
    <location>
        <begin position="26"/>
        <end position="45"/>
    </location>
</feature>
<evidence type="ECO:0000313" key="3">
    <source>
        <dbReference type="Proteomes" id="UP000499080"/>
    </source>
</evidence>
<proteinExistence type="predicted"/>
<dbReference type="EMBL" id="BGPR01005223">
    <property type="protein sequence ID" value="GBN08034.1"/>
    <property type="molecule type" value="Genomic_DNA"/>
</dbReference>
<accession>A0A4Y2L096</accession>
<name>A0A4Y2L096_ARAVE</name>
<organism evidence="2 3">
    <name type="scientific">Araneus ventricosus</name>
    <name type="common">Orbweaver spider</name>
    <name type="synonym">Epeira ventricosa</name>
    <dbReference type="NCBI Taxonomy" id="182803"/>
    <lineage>
        <taxon>Eukaryota</taxon>
        <taxon>Metazoa</taxon>
        <taxon>Ecdysozoa</taxon>
        <taxon>Arthropoda</taxon>
        <taxon>Chelicerata</taxon>
        <taxon>Arachnida</taxon>
        <taxon>Araneae</taxon>
        <taxon>Araneomorphae</taxon>
        <taxon>Entelegynae</taxon>
        <taxon>Araneoidea</taxon>
        <taxon>Araneidae</taxon>
        <taxon>Araneus</taxon>
    </lineage>
</organism>
<dbReference type="Proteomes" id="UP000499080">
    <property type="component" value="Unassembled WGS sequence"/>
</dbReference>
<sequence length="102" mass="11439">MIWKQLILITTCIGISPLEDCAHLGHQEGQELHESDKEPESPPIYNIRIGPTCGDSEILLLSIRDAIENVNAPFHELLLLTLNLHLNPFSSLPTRTPNQFDT</sequence>
<evidence type="ECO:0000256" key="1">
    <source>
        <dbReference type="SAM" id="MobiDB-lite"/>
    </source>
</evidence>
<dbReference type="AlphaFoldDB" id="A0A4Y2L096"/>
<gene>
    <name evidence="2" type="ORF">AVEN_8250_1</name>
</gene>
<evidence type="ECO:0000313" key="2">
    <source>
        <dbReference type="EMBL" id="GBN08034.1"/>
    </source>
</evidence>